<organism evidence="5 6">
    <name type="scientific">Scylla paramamosain</name>
    <name type="common">Mud crab</name>
    <dbReference type="NCBI Taxonomy" id="85552"/>
    <lineage>
        <taxon>Eukaryota</taxon>
        <taxon>Metazoa</taxon>
        <taxon>Ecdysozoa</taxon>
        <taxon>Arthropoda</taxon>
        <taxon>Crustacea</taxon>
        <taxon>Multicrustacea</taxon>
        <taxon>Malacostraca</taxon>
        <taxon>Eumalacostraca</taxon>
        <taxon>Eucarida</taxon>
        <taxon>Decapoda</taxon>
        <taxon>Pleocyemata</taxon>
        <taxon>Brachyura</taxon>
        <taxon>Eubrachyura</taxon>
        <taxon>Portunoidea</taxon>
        <taxon>Portunidae</taxon>
        <taxon>Portuninae</taxon>
        <taxon>Scylla</taxon>
    </lineage>
</organism>
<gene>
    <name evidence="5" type="ORF">O3P69_017088</name>
</gene>
<feature type="signal peptide" evidence="3">
    <location>
        <begin position="1"/>
        <end position="23"/>
    </location>
</feature>
<dbReference type="CDD" id="cd00096">
    <property type="entry name" value="Ig"/>
    <property type="match status" value="1"/>
</dbReference>
<keyword evidence="6" id="KW-1185">Reference proteome</keyword>
<feature type="chain" id="PRO_5044024627" description="Ig-like domain-containing protein" evidence="3">
    <location>
        <begin position="24"/>
        <end position="309"/>
    </location>
</feature>
<evidence type="ECO:0000256" key="2">
    <source>
        <dbReference type="SAM" id="Phobius"/>
    </source>
</evidence>
<dbReference type="GO" id="GO:0032589">
    <property type="term" value="C:neuron projection membrane"/>
    <property type="evidence" value="ECO:0007669"/>
    <property type="project" value="TreeGrafter"/>
</dbReference>
<dbReference type="SUPFAM" id="SSF48726">
    <property type="entry name" value="Immunoglobulin"/>
    <property type="match status" value="2"/>
</dbReference>
<dbReference type="InterPro" id="IPR003599">
    <property type="entry name" value="Ig_sub"/>
</dbReference>
<name>A0AAW0TTZ6_SCYPA</name>
<evidence type="ECO:0000256" key="3">
    <source>
        <dbReference type="SAM" id="SignalP"/>
    </source>
</evidence>
<dbReference type="PROSITE" id="PS50835">
    <property type="entry name" value="IG_LIKE"/>
    <property type="match status" value="2"/>
</dbReference>
<dbReference type="GO" id="GO:0050808">
    <property type="term" value="P:synapse organization"/>
    <property type="evidence" value="ECO:0007669"/>
    <property type="project" value="TreeGrafter"/>
</dbReference>
<dbReference type="SMART" id="SM00406">
    <property type="entry name" value="IGv"/>
    <property type="match status" value="2"/>
</dbReference>
<comment type="caution">
    <text evidence="5">The sequence shown here is derived from an EMBL/GenBank/DDBJ whole genome shotgun (WGS) entry which is preliminary data.</text>
</comment>
<feature type="domain" description="Ig-like" evidence="4">
    <location>
        <begin position="41"/>
        <end position="137"/>
    </location>
</feature>
<keyword evidence="2" id="KW-0472">Membrane</keyword>
<dbReference type="Pfam" id="PF07686">
    <property type="entry name" value="V-set"/>
    <property type="match status" value="1"/>
</dbReference>
<sequence>MVGECRALGVVVVVTVLAHLADSDPGLESSGGNMSELDPEPSIDPSTPRRVRAFAGTTVFMPCIVNNLGQRSVSWVRHHDIHVLTVGRFTFTSDGRFEAHHDDGSNEWLLRLRSPAISDSGIYECQINTKPTITHLTTLHVLEPHAVVTAGRELFLDTGSTLRLTCRVRDAPAPAEHLLWYHEKKETRKGTEEVEVSVWEEKHSTISSLTLRDAQVHDSGLYTCSPSNAKPASIMVHVLSGEQSAAMQTSAASRCVLCRASRTPTHVYPTPLPCLLLLLASFLLGGRLPMFVLFLLPVVTLGVFMQLAS</sequence>
<proteinExistence type="predicted"/>
<evidence type="ECO:0000259" key="4">
    <source>
        <dbReference type="PROSITE" id="PS50835"/>
    </source>
</evidence>
<evidence type="ECO:0000313" key="5">
    <source>
        <dbReference type="EMBL" id="KAK8391184.1"/>
    </source>
</evidence>
<dbReference type="PANTHER" id="PTHR23279:SF46">
    <property type="entry name" value="DEFECTIVE PROBOSCIS EXTENSION RESPONSE 10, ISOFORM A-RELATED"/>
    <property type="match status" value="1"/>
</dbReference>
<dbReference type="EMBL" id="JARAKH010000024">
    <property type="protein sequence ID" value="KAK8391184.1"/>
    <property type="molecule type" value="Genomic_DNA"/>
</dbReference>
<evidence type="ECO:0000256" key="1">
    <source>
        <dbReference type="SAM" id="MobiDB-lite"/>
    </source>
</evidence>
<dbReference type="Gene3D" id="2.60.40.10">
    <property type="entry name" value="Immunoglobulins"/>
    <property type="match status" value="2"/>
</dbReference>
<dbReference type="InterPro" id="IPR003598">
    <property type="entry name" value="Ig_sub2"/>
</dbReference>
<feature type="domain" description="Ig-like" evidence="4">
    <location>
        <begin position="144"/>
        <end position="235"/>
    </location>
</feature>
<dbReference type="InterPro" id="IPR036179">
    <property type="entry name" value="Ig-like_dom_sf"/>
</dbReference>
<protein>
    <recommendedName>
        <fullName evidence="4">Ig-like domain-containing protein</fullName>
    </recommendedName>
</protein>
<dbReference type="AlphaFoldDB" id="A0AAW0TTZ6"/>
<dbReference type="InterPro" id="IPR037448">
    <property type="entry name" value="Zig-8"/>
</dbReference>
<dbReference type="SMART" id="SM00408">
    <property type="entry name" value="IGc2"/>
    <property type="match status" value="2"/>
</dbReference>
<dbReference type="Pfam" id="PF13927">
    <property type="entry name" value="Ig_3"/>
    <property type="match status" value="1"/>
</dbReference>
<feature type="transmembrane region" description="Helical" evidence="2">
    <location>
        <begin position="291"/>
        <end position="308"/>
    </location>
</feature>
<evidence type="ECO:0000313" key="6">
    <source>
        <dbReference type="Proteomes" id="UP001487740"/>
    </source>
</evidence>
<accession>A0AAW0TTZ6</accession>
<reference evidence="5 6" key="1">
    <citation type="submission" date="2023-03" db="EMBL/GenBank/DDBJ databases">
        <title>High-quality genome of Scylla paramamosain provides insights in environmental adaptation.</title>
        <authorList>
            <person name="Zhang L."/>
        </authorList>
    </citation>
    <scope>NUCLEOTIDE SEQUENCE [LARGE SCALE GENOMIC DNA]</scope>
    <source>
        <strain evidence="5">LZ_2023a</strain>
        <tissue evidence="5">Muscle</tissue>
    </source>
</reference>
<dbReference type="InterPro" id="IPR013783">
    <property type="entry name" value="Ig-like_fold"/>
</dbReference>
<keyword evidence="3" id="KW-0732">Signal</keyword>
<keyword evidence="2" id="KW-0812">Transmembrane</keyword>
<dbReference type="SMART" id="SM00409">
    <property type="entry name" value="IG"/>
    <property type="match status" value="2"/>
</dbReference>
<dbReference type="InterPro" id="IPR007110">
    <property type="entry name" value="Ig-like_dom"/>
</dbReference>
<dbReference type="Proteomes" id="UP001487740">
    <property type="component" value="Unassembled WGS sequence"/>
</dbReference>
<feature type="region of interest" description="Disordered" evidence="1">
    <location>
        <begin position="25"/>
        <end position="47"/>
    </location>
</feature>
<dbReference type="PANTHER" id="PTHR23279">
    <property type="entry name" value="DEFECTIVE PROBOSCIS EXTENSION RESPONSE DPR -RELATED"/>
    <property type="match status" value="1"/>
</dbReference>
<dbReference type="InterPro" id="IPR013106">
    <property type="entry name" value="Ig_V-set"/>
</dbReference>
<keyword evidence="2" id="KW-1133">Transmembrane helix</keyword>